<keyword evidence="4" id="KW-1185">Reference proteome</keyword>
<protein>
    <submittedName>
        <fullName evidence="3">Uncharacterized protein</fullName>
    </submittedName>
</protein>
<sequence>MVVTRRAPTAPTPTSRTSSSQPVPRAKKPQVPPVPSPLANGESREGPSQNDASETYANDVTGSPLKKGKHKSKEKHKKKKDKKGSGKEWSFVDLLTRIFLLWFTIYSLSVCPTDEHLKSPVCRGLSEYRRLFLEPYVFPAFHRALAHPAVAPYVERVQPYADRVINTAKPIVFRTKLEFNNRVVPQWNKHVVPQWNNVVLPLWNKHAAPHIQSIEKQLQPYRTKVIYEYQHRVEPHLRVAVNNLQKWQRQAQPYVILAAHKTYNGYQKTKPYALPVWEQFKLLLSQLAQFLSIQRRQYVDPHVKKIWERVIELSGGKPTVNVDKQSASEAPVYKAARSTTSVISSAFSSESTVVPRSSEVVVDSASSVLSEPTTQSQSLPASISHETISQSSSSNVAQASETLSSLASVVSSSAQATALSVSSGVKDAASSASSVVSSVTASVVPSASTLTQEPSVPVSSVTSQAGSSATVLASSASSITEQTFSSASESVLDGVTDASSAVNSFASSISSSPIPTRSPVVDDDDIDLDAFYAELGLGDDPASDVVISTEAAPPIETESEEEIAERRRLREIETAKKRADITGRHTEWERQLEAAIVENRKALRKALVALRKAAAAELKENAEIRKELENLEEDAEKYLRGAEKYLANLKRESRKEDEKRSMWARVVDKVDAKFAERLGQAENVVNSWYLEKLNKELEEVKRVSDIVRDIADRGQTDIGLDYAWLDDVTYQDWQRYHDLVRRSENFTAQAHAIQNGSHPSPPINPILTALSDLQIEVQDTVLGFETRLRRINRHGERSFGSKDGQDPIDDEIILDETVSILPIEDEAHRAPAEGETPVDIPQVIIGRGKEEVISALNRAAEQESATSAPKEHLKNPEQVVEAIAHEVEEDTRASSSVHEEL</sequence>
<name>A0ABP1E5H6_9APHY</name>
<feature type="compositionally biased region" description="Polar residues" evidence="2">
    <location>
        <begin position="46"/>
        <end position="61"/>
    </location>
</feature>
<keyword evidence="1" id="KW-0175">Coiled coil</keyword>
<organism evidence="3 4">
    <name type="scientific">Somion occarium</name>
    <dbReference type="NCBI Taxonomy" id="3059160"/>
    <lineage>
        <taxon>Eukaryota</taxon>
        <taxon>Fungi</taxon>
        <taxon>Dikarya</taxon>
        <taxon>Basidiomycota</taxon>
        <taxon>Agaricomycotina</taxon>
        <taxon>Agaricomycetes</taxon>
        <taxon>Polyporales</taxon>
        <taxon>Cerrenaceae</taxon>
        <taxon>Somion</taxon>
    </lineage>
</organism>
<feature type="region of interest" description="Disordered" evidence="2">
    <location>
        <begin position="1"/>
        <end position="84"/>
    </location>
</feature>
<dbReference type="EMBL" id="OZ037951">
    <property type="protein sequence ID" value="CAL1715215.1"/>
    <property type="molecule type" value="Genomic_DNA"/>
</dbReference>
<gene>
    <name evidence="3" type="ORF">GFSPODELE1_LOCUS10113</name>
</gene>
<evidence type="ECO:0000313" key="4">
    <source>
        <dbReference type="Proteomes" id="UP001497453"/>
    </source>
</evidence>
<proteinExistence type="predicted"/>
<reference evidence="4" key="1">
    <citation type="submission" date="2024-04" db="EMBL/GenBank/DDBJ databases">
        <authorList>
            <person name="Shaw F."/>
            <person name="Minotto A."/>
        </authorList>
    </citation>
    <scope>NUCLEOTIDE SEQUENCE [LARGE SCALE GENOMIC DNA]</scope>
</reference>
<feature type="compositionally biased region" description="Basic residues" evidence="2">
    <location>
        <begin position="66"/>
        <end position="82"/>
    </location>
</feature>
<evidence type="ECO:0000256" key="1">
    <source>
        <dbReference type="SAM" id="Coils"/>
    </source>
</evidence>
<feature type="coiled-coil region" evidence="1">
    <location>
        <begin position="585"/>
        <end position="659"/>
    </location>
</feature>
<dbReference type="Proteomes" id="UP001497453">
    <property type="component" value="Chromosome 8"/>
</dbReference>
<evidence type="ECO:0000313" key="3">
    <source>
        <dbReference type="EMBL" id="CAL1715215.1"/>
    </source>
</evidence>
<feature type="compositionally biased region" description="Low complexity" evidence="2">
    <location>
        <begin position="1"/>
        <end position="24"/>
    </location>
</feature>
<evidence type="ECO:0000256" key="2">
    <source>
        <dbReference type="SAM" id="MobiDB-lite"/>
    </source>
</evidence>
<accession>A0ABP1E5H6</accession>